<proteinExistence type="predicted"/>
<comment type="caution">
    <text evidence="2">The sequence shown here is derived from an EMBL/GenBank/DDBJ whole genome shotgun (WGS) entry which is preliminary data.</text>
</comment>
<protein>
    <submittedName>
        <fullName evidence="2">Uncharacterized protein</fullName>
    </submittedName>
</protein>
<evidence type="ECO:0000313" key="3">
    <source>
        <dbReference type="Proteomes" id="UP000765509"/>
    </source>
</evidence>
<keyword evidence="3" id="KW-1185">Reference proteome</keyword>
<sequence>MKEFLKEEEIVEYPNGWNPLSSKPQMRNIKDWHNKKREVRKEEAPVASTCKPQDSQPPQERKKNKKKNWRQPYVLSFRITRIESIPWKISLSWPDI</sequence>
<dbReference type="Proteomes" id="UP000765509">
    <property type="component" value="Unassembled WGS sequence"/>
</dbReference>
<accession>A0A9Q3CQG0</accession>
<dbReference type="AlphaFoldDB" id="A0A9Q3CQG0"/>
<name>A0A9Q3CQG0_9BASI</name>
<evidence type="ECO:0000256" key="1">
    <source>
        <dbReference type="SAM" id="MobiDB-lite"/>
    </source>
</evidence>
<feature type="region of interest" description="Disordered" evidence="1">
    <location>
        <begin position="22"/>
        <end position="68"/>
    </location>
</feature>
<dbReference type="EMBL" id="AVOT02009370">
    <property type="protein sequence ID" value="MBW0487957.1"/>
    <property type="molecule type" value="Genomic_DNA"/>
</dbReference>
<reference evidence="2" key="1">
    <citation type="submission" date="2021-03" db="EMBL/GenBank/DDBJ databases">
        <title>Draft genome sequence of rust myrtle Austropuccinia psidii MF-1, a brazilian biotype.</title>
        <authorList>
            <person name="Quecine M.C."/>
            <person name="Pachon D.M.R."/>
            <person name="Bonatelli M.L."/>
            <person name="Correr F.H."/>
            <person name="Franceschini L.M."/>
            <person name="Leite T.F."/>
            <person name="Margarido G.R.A."/>
            <person name="Almeida C.A."/>
            <person name="Ferrarezi J.A."/>
            <person name="Labate C.A."/>
        </authorList>
    </citation>
    <scope>NUCLEOTIDE SEQUENCE</scope>
    <source>
        <strain evidence="2">MF-1</strain>
    </source>
</reference>
<organism evidence="2 3">
    <name type="scientific">Austropuccinia psidii MF-1</name>
    <dbReference type="NCBI Taxonomy" id="1389203"/>
    <lineage>
        <taxon>Eukaryota</taxon>
        <taxon>Fungi</taxon>
        <taxon>Dikarya</taxon>
        <taxon>Basidiomycota</taxon>
        <taxon>Pucciniomycotina</taxon>
        <taxon>Pucciniomycetes</taxon>
        <taxon>Pucciniales</taxon>
        <taxon>Sphaerophragmiaceae</taxon>
        <taxon>Austropuccinia</taxon>
    </lineage>
</organism>
<gene>
    <name evidence="2" type="ORF">O181_027672</name>
</gene>
<evidence type="ECO:0000313" key="2">
    <source>
        <dbReference type="EMBL" id="MBW0487957.1"/>
    </source>
</evidence>